<name>U4QC31_LACHE</name>
<reference evidence="1 2" key="1">
    <citation type="submission" date="2013-09" db="EMBL/GenBank/DDBJ databases">
        <title>Draft Genome Sequence of five Lactobacillus helveticus strains CIRM-BIA 101T, 103, 104, 951 and 953 isolated from milk product.</title>
        <authorList>
            <person name="Valence F."/>
            <person name="Chuat V."/>
            <person name="Ma L."/>
            <person name="Creno S."/>
            <person name="Falentin H."/>
            <person name="Lortal S."/>
            <person name="Bizet C."/>
            <person name="Clermont D."/>
            <person name="Loux V."/>
            <person name="Bouchier C."/>
            <person name="Cousin S."/>
        </authorList>
    </citation>
    <scope>NUCLEOTIDE SEQUENCE [LARGE SCALE GENOMIC DNA]</scope>
    <source>
        <strain evidence="1 2">CIRM-BIA 953</strain>
    </source>
</reference>
<protein>
    <submittedName>
        <fullName evidence="1">Uncharacterized protein</fullName>
    </submittedName>
</protein>
<organism evidence="1 2">
    <name type="scientific">Lactobacillus helveticus CIRM-BIA 953</name>
    <dbReference type="NCBI Taxonomy" id="1226335"/>
    <lineage>
        <taxon>Bacteria</taxon>
        <taxon>Bacillati</taxon>
        <taxon>Bacillota</taxon>
        <taxon>Bacilli</taxon>
        <taxon>Lactobacillales</taxon>
        <taxon>Lactobacillaceae</taxon>
        <taxon>Lactobacillus</taxon>
    </lineage>
</organism>
<dbReference type="RefSeq" id="WP_023061169.1">
    <property type="nucleotide sequence ID" value="NZ_CBUH010000074.1"/>
</dbReference>
<accession>U4QC31</accession>
<proteinExistence type="predicted"/>
<sequence length="129" mass="14977">MGQYYNIVNVDKKEIIPSQLDTNHWFGTKLVEFCYEGNERINALEAILDAKNGKWRGDHVYIVGDYADDSHFDIPRKAYQQALALIPNSIKEKDDFSLYDLSNCKEINPSPYKGRHYIYNLAKKVETVK</sequence>
<dbReference type="AlphaFoldDB" id="U4QC31"/>
<evidence type="ECO:0000313" key="2">
    <source>
        <dbReference type="Proteomes" id="UP000017243"/>
    </source>
</evidence>
<evidence type="ECO:0000313" key="1">
    <source>
        <dbReference type="EMBL" id="CDI42068.1"/>
    </source>
</evidence>
<dbReference type="EMBL" id="CBUH010000074">
    <property type="protein sequence ID" value="CDI42068.1"/>
    <property type="molecule type" value="Genomic_DNA"/>
</dbReference>
<comment type="caution">
    <text evidence="1">The sequence shown here is derived from an EMBL/GenBank/DDBJ whole genome shotgun (WGS) entry which is preliminary data.</text>
</comment>
<dbReference type="Proteomes" id="UP000017243">
    <property type="component" value="Unassembled WGS sequence"/>
</dbReference>
<gene>
    <name evidence="1" type="ORF">LHCIRMBIA953_00115</name>
</gene>